<proteinExistence type="predicted"/>
<comment type="caution">
    <text evidence="1">The sequence shown here is derived from an EMBL/GenBank/DDBJ whole genome shotgun (WGS) entry which is preliminary data.</text>
</comment>
<protein>
    <submittedName>
        <fullName evidence="1">Uncharacterized protein</fullName>
    </submittedName>
</protein>
<dbReference type="OrthoDB" id="5986507at2759"/>
<name>A0A6S7JXM2_PARCT</name>
<dbReference type="AlphaFoldDB" id="A0A6S7JXM2"/>
<dbReference type="SUPFAM" id="SSF56219">
    <property type="entry name" value="DNase I-like"/>
    <property type="match status" value="1"/>
</dbReference>
<organism evidence="1 2">
    <name type="scientific">Paramuricea clavata</name>
    <name type="common">Red gorgonian</name>
    <name type="synonym">Violescent sea-whip</name>
    <dbReference type="NCBI Taxonomy" id="317549"/>
    <lineage>
        <taxon>Eukaryota</taxon>
        <taxon>Metazoa</taxon>
        <taxon>Cnidaria</taxon>
        <taxon>Anthozoa</taxon>
        <taxon>Octocorallia</taxon>
        <taxon>Malacalcyonacea</taxon>
        <taxon>Plexauridae</taxon>
        <taxon>Paramuricea</taxon>
    </lineage>
</organism>
<dbReference type="EMBL" id="CACRXK020008332">
    <property type="protein sequence ID" value="CAB4014508.1"/>
    <property type="molecule type" value="Genomic_DNA"/>
</dbReference>
<feature type="non-terminal residue" evidence="1">
    <location>
        <position position="1"/>
    </location>
</feature>
<evidence type="ECO:0000313" key="2">
    <source>
        <dbReference type="Proteomes" id="UP001152795"/>
    </source>
</evidence>
<dbReference type="InterPro" id="IPR036691">
    <property type="entry name" value="Endo/exonu/phosph_ase_sf"/>
</dbReference>
<keyword evidence="2" id="KW-1185">Reference proteome</keyword>
<accession>A0A6S7JXM2</accession>
<reference evidence="1" key="1">
    <citation type="submission" date="2020-04" db="EMBL/GenBank/DDBJ databases">
        <authorList>
            <person name="Alioto T."/>
            <person name="Alioto T."/>
            <person name="Gomez Garrido J."/>
        </authorList>
    </citation>
    <scope>NUCLEOTIDE SEQUENCE</scope>
    <source>
        <strain evidence="1">A484AB</strain>
    </source>
</reference>
<feature type="non-terminal residue" evidence="1">
    <location>
        <position position="119"/>
    </location>
</feature>
<evidence type="ECO:0000313" key="1">
    <source>
        <dbReference type="EMBL" id="CAB4014508.1"/>
    </source>
</evidence>
<gene>
    <name evidence="1" type="ORF">PACLA_8A045826</name>
</gene>
<dbReference type="Proteomes" id="UP001152795">
    <property type="component" value="Unassembled WGS sequence"/>
</dbReference>
<sequence length="119" mass="13516">ETSLEDRIKRHPRLTFAKAPARDQNWPHHCWLEQIESLLTDLVSTWEGMLVVTGDMNIHCISPNTPLTRSYNEILQTLSLHQLVSKPTRVTQTSLTLIDHIASNCPHRATLTNVLPCPT</sequence>